<dbReference type="CDD" id="cd13233">
    <property type="entry name" value="PH_ARHGAP9-like"/>
    <property type="match status" value="1"/>
</dbReference>
<dbReference type="SMART" id="SM00456">
    <property type="entry name" value="WW"/>
    <property type="match status" value="1"/>
</dbReference>
<dbReference type="Gene3D" id="2.30.29.30">
    <property type="entry name" value="Pleckstrin-homology domain (PH domain)/Phosphotyrosine-binding domain (PTB)"/>
    <property type="match status" value="1"/>
</dbReference>
<dbReference type="InterPro" id="IPR050729">
    <property type="entry name" value="Rho-GAP"/>
</dbReference>
<feature type="compositionally biased region" description="Low complexity" evidence="2">
    <location>
        <begin position="1"/>
        <end position="12"/>
    </location>
</feature>
<dbReference type="PROSITE" id="PS50238">
    <property type="entry name" value="RHOGAP"/>
    <property type="match status" value="1"/>
</dbReference>
<feature type="region of interest" description="Disordered" evidence="2">
    <location>
        <begin position="1"/>
        <end position="89"/>
    </location>
</feature>
<evidence type="ECO:0000259" key="5">
    <source>
        <dbReference type="PROSITE" id="PS50238"/>
    </source>
</evidence>
<dbReference type="OrthoDB" id="79452at2759"/>
<evidence type="ECO:0000259" key="3">
    <source>
        <dbReference type="PROSITE" id="PS50003"/>
    </source>
</evidence>
<dbReference type="SUPFAM" id="SSF48350">
    <property type="entry name" value="GTPase activation domain, GAP"/>
    <property type="match status" value="1"/>
</dbReference>
<feature type="compositionally biased region" description="Basic and acidic residues" evidence="2">
    <location>
        <begin position="544"/>
        <end position="553"/>
    </location>
</feature>
<dbReference type="InterPro" id="IPR001849">
    <property type="entry name" value="PH_domain"/>
</dbReference>
<dbReference type="SMART" id="SM00233">
    <property type="entry name" value="PH"/>
    <property type="match status" value="1"/>
</dbReference>
<protein>
    <recommendedName>
        <fullName evidence="8">Rho-GAP domain-containing protein</fullName>
    </recommendedName>
</protein>
<reference evidence="6 7" key="2">
    <citation type="journal article" date="2019" name="G3 (Bethesda)">
        <title>Hybrid Assembly of the Genome of the Entomopathogenic Nematode Steinernema carpocapsae Identifies the X-Chromosome.</title>
        <authorList>
            <person name="Serra L."/>
            <person name="Macchietto M."/>
            <person name="Macias-Munoz A."/>
            <person name="McGill C.J."/>
            <person name="Rodriguez I.M."/>
            <person name="Rodriguez B."/>
            <person name="Murad R."/>
            <person name="Mortazavi A."/>
        </authorList>
    </citation>
    <scope>NUCLEOTIDE SEQUENCE [LARGE SCALE GENOMIC DNA]</scope>
    <source>
        <strain evidence="6 7">ALL</strain>
    </source>
</reference>
<dbReference type="Pfam" id="PF00620">
    <property type="entry name" value="RhoGAP"/>
    <property type="match status" value="1"/>
</dbReference>
<feature type="compositionally biased region" description="Polar residues" evidence="2">
    <location>
        <begin position="264"/>
        <end position="276"/>
    </location>
</feature>
<dbReference type="EMBL" id="AZBU02000009">
    <property type="protein sequence ID" value="TKR64727.1"/>
    <property type="molecule type" value="Genomic_DNA"/>
</dbReference>
<dbReference type="Gene3D" id="1.10.555.10">
    <property type="entry name" value="Rho GTPase activation protein"/>
    <property type="match status" value="1"/>
</dbReference>
<dbReference type="AlphaFoldDB" id="A0A4U5M750"/>
<name>A0A4U5M750_STECR</name>
<dbReference type="SMART" id="SM00324">
    <property type="entry name" value="RhoGAP"/>
    <property type="match status" value="1"/>
</dbReference>
<dbReference type="SUPFAM" id="SSF51045">
    <property type="entry name" value="WW domain"/>
    <property type="match status" value="1"/>
</dbReference>
<feature type="region of interest" description="Disordered" evidence="2">
    <location>
        <begin position="749"/>
        <end position="776"/>
    </location>
</feature>
<dbReference type="CDD" id="cd00201">
    <property type="entry name" value="WW"/>
    <property type="match status" value="1"/>
</dbReference>
<dbReference type="PANTHER" id="PTHR23176:SF129">
    <property type="entry name" value="RHO GTPASE ACTIVATING PROTEIN AT 16F, ISOFORM E-RELATED"/>
    <property type="match status" value="1"/>
</dbReference>
<feature type="compositionally biased region" description="Basic and acidic residues" evidence="2">
    <location>
        <begin position="14"/>
        <end position="26"/>
    </location>
</feature>
<dbReference type="SUPFAM" id="SSF50729">
    <property type="entry name" value="PH domain-like"/>
    <property type="match status" value="1"/>
</dbReference>
<dbReference type="InterPro" id="IPR036020">
    <property type="entry name" value="WW_dom_sf"/>
</dbReference>
<feature type="region of interest" description="Disordered" evidence="2">
    <location>
        <begin position="529"/>
        <end position="553"/>
    </location>
</feature>
<evidence type="ECO:0000313" key="7">
    <source>
        <dbReference type="Proteomes" id="UP000298663"/>
    </source>
</evidence>
<feature type="domain" description="PH" evidence="3">
    <location>
        <begin position="348"/>
        <end position="463"/>
    </location>
</feature>
<dbReference type="InterPro" id="IPR001202">
    <property type="entry name" value="WW_dom"/>
</dbReference>
<keyword evidence="7" id="KW-1185">Reference proteome</keyword>
<dbReference type="PROSITE" id="PS50020">
    <property type="entry name" value="WW_DOMAIN_2"/>
    <property type="match status" value="1"/>
</dbReference>
<feature type="region of interest" description="Disordered" evidence="2">
    <location>
        <begin position="247"/>
        <end position="276"/>
    </location>
</feature>
<keyword evidence="1" id="KW-0343">GTPase activation</keyword>
<organism evidence="6 7">
    <name type="scientific">Steinernema carpocapsae</name>
    <name type="common">Entomopathogenic nematode</name>
    <dbReference type="NCBI Taxonomy" id="34508"/>
    <lineage>
        <taxon>Eukaryota</taxon>
        <taxon>Metazoa</taxon>
        <taxon>Ecdysozoa</taxon>
        <taxon>Nematoda</taxon>
        <taxon>Chromadorea</taxon>
        <taxon>Rhabditida</taxon>
        <taxon>Tylenchina</taxon>
        <taxon>Panagrolaimomorpha</taxon>
        <taxon>Strongyloidoidea</taxon>
        <taxon>Steinernematidae</taxon>
        <taxon>Steinernema</taxon>
    </lineage>
</organism>
<dbReference type="GO" id="GO:0007165">
    <property type="term" value="P:signal transduction"/>
    <property type="evidence" value="ECO:0007669"/>
    <property type="project" value="InterPro"/>
</dbReference>
<dbReference type="STRING" id="34508.A0A4U5M750"/>
<proteinExistence type="predicted"/>
<dbReference type="PANTHER" id="PTHR23176">
    <property type="entry name" value="RHO/RAC/CDC GTPASE-ACTIVATING PROTEIN"/>
    <property type="match status" value="1"/>
</dbReference>
<evidence type="ECO:0000256" key="1">
    <source>
        <dbReference type="ARBA" id="ARBA00022468"/>
    </source>
</evidence>
<reference evidence="6 7" key="1">
    <citation type="journal article" date="2015" name="Genome Biol.">
        <title>Comparative genomics of Steinernema reveals deeply conserved gene regulatory networks.</title>
        <authorList>
            <person name="Dillman A.R."/>
            <person name="Macchietto M."/>
            <person name="Porter C.F."/>
            <person name="Rogers A."/>
            <person name="Williams B."/>
            <person name="Antoshechkin I."/>
            <person name="Lee M.M."/>
            <person name="Goodwin Z."/>
            <person name="Lu X."/>
            <person name="Lewis E.E."/>
            <person name="Goodrich-Blair H."/>
            <person name="Stock S.P."/>
            <person name="Adams B.J."/>
            <person name="Sternberg P.W."/>
            <person name="Mortazavi A."/>
        </authorList>
    </citation>
    <scope>NUCLEOTIDE SEQUENCE [LARGE SCALE GENOMIC DNA]</scope>
    <source>
        <strain evidence="6 7">ALL</strain>
    </source>
</reference>
<dbReference type="GO" id="GO:0005096">
    <property type="term" value="F:GTPase activator activity"/>
    <property type="evidence" value="ECO:0007669"/>
    <property type="project" value="UniProtKB-KW"/>
</dbReference>
<evidence type="ECO:0000259" key="4">
    <source>
        <dbReference type="PROSITE" id="PS50020"/>
    </source>
</evidence>
<evidence type="ECO:0000256" key="2">
    <source>
        <dbReference type="SAM" id="MobiDB-lite"/>
    </source>
</evidence>
<gene>
    <name evidence="6" type="ORF">L596_025217</name>
</gene>
<accession>A0A4U5M750</accession>
<comment type="caution">
    <text evidence="6">The sequence shown here is derived from an EMBL/GenBank/DDBJ whole genome shotgun (WGS) entry which is preliminary data.</text>
</comment>
<evidence type="ECO:0008006" key="8">
    <source>
        <dbReference type="Google" id="ProtNLM"/>
    </source>
</evidence>
<evidence type="ECO:0000313" key="6">
    <source>
        <dbReference type="EMBL" id="TKR64727.1"/>
    </source>
</evidence>
<feature type="domain" description="WW" evidence="4">
    <location>
        <begin position="121"/>
        <end position="154"/>
    </location>
</feature>
<feature type="region of interest" description="Disordered" evidence="2">
    <location>
        <begin position="101"/>
        <end position="126"/>
    </location>
</feature>
<sequence length="805" mass="90156">MMSVSTVSSSSTAPDRKSLHLDDNNFRRPPLNRHSVYRFPVPVDDQLDTVEIDTAVASTSTAHPNGESPPPAPHSSANGVSSFEDQPQPEPEHVYANLIELEKINRRPVPPTPDPNEEPLRTMPNGWQEYRTKGGRSYFFCPETGVCQWKPPRMLLSASQVSTLMLTRRASEDDGTAPCSMMKPSQVAAFGESPTVTPPTPRRDVEQLDLREARAPKEAEKAFKEEEMPPQDVFESSIVLATLDELRPDSPPLELAPSKPTEPTPASSVHSSPEMVNSVDSGISRGSISYRNQGYGLSRPPLIHHHNHILDPPNGHDSTPGAALAAQSIESLVSCVPGSRCSTNFSQKTIKSGMLDKCKITEGGQKLKKKEWSPCFMFLSSAHLIFYKDEKSAERHGKHYSAPLGMCDLRGSKLMWAEKDKVKDKRRKHVFLLELAEGTEYLFSYHLPNEINGWFHALRQVISKLPQPDFYPTPVCVFEPTNQLQRNGSSVSFRAAPSTVSGSPFSLKNFRHSTKAPIKTSIAKIDPMSSSMIEPSSSNGVEASPDHHQPPSRDSIIERLKRFFRTRPSVESLREKGIYRPEPVFGSTLHTICTHECSKVPKFILVVTEVIEAKFLDMDGLYRVSGNLSSVQKIRCRVDQDDYKELLREEDVHVLTGALKLFFRELTEPLFPLNMAKDFLNAIKLVNAKQKFKAIDDLLLKLPTVNRETLKTLLRHLQKVAQHSDKNRMQIHSLAIMFGPTLFSCDDRPASQRFNPGDKKKRKSAAAEPPPSQPSQNLAFVMIQQGQVVEYILQELNKFTFMKPQ</sequence>
<dbReference type="Gene3D" id="2.20.70.10">
    <property type="match status" value="1"/>
</dbReference>
<feature type="domain" description="Rho-GAP" evidence="5">
    <location>
        <begin position="587"/>
        <end position="800"/>
    </location>
</feature>
<dbReference type="InterPro" id="IPR000198">
    <property type="entry name" value="RhoGAP_dom"/>
</dbReference>
<dbReference type="Proteomes" id="UP000298663">
    <property type="component" value="Unassembled WGS sequence"/>
</dbReference>
<dbReference type="InterPro" id="IPR011993">
    <property type="entry name" value="PH-like_dom_sf"/>
</dbReference>
<dbReference type="GO" id="GO:0005737">
    <property type="term" value="C:cytoplasm"/>
    <property type="evidence" value="ECO:0007669"/>
    <property type="project" value="TreeGrafter"/>
</dbReference>
<feature type="compositionally biased region" description="Polar residues" evidence="2">
    <location>
        <begin position="75"/>
        <end position="85"/>
    </location>
</feature>
<dbReference type="PROSITE" id="PS50003">
    <property type="entry name" value="PH_DOMAIN"/>
    <property type="match status" value="1"/>
</dbReference>
<feature type="compositionally biased region" description="Low complexity" evidence="2">
    <location>
        <begin position="529"/>
        <end position="538"/>
    </location>
</feature>
<dbReference type="InterPro" id="IPR008936">
    <property type="entry name" value="Rho_GTPase_activation_prot"/>
</dbReference>
<dbReference type="Pfam" id="PF00169">
    <property type="entry name" value="PH"/>
    <property type="match status" value="1"/>
</dbReference>